<comment type="caution">
    <text evidence="1">The sequence shown here is derived from an EMBL/GenBank/DDBJ whole genome shotgun (WGS) entry which is preliminary data.</text>
</comment>
<dbReference type="Proteomes" id="UP001214576">
    <property type="component" value="Unassembled WGS sequence"/>
</dbReference>
<keyword evidence="2" id="KW-1185">Reference proteome</keyword>
<gene>
    <name evidence="1" type="ORF">MG293_014902</name>
</gene>
<dbReference type="EMBL" id="JAKZEL010000019">
    <property type="protein sequence ID" value="KAI4534042.1"/>
    <property type="molecule type" value="Genomic_DNA"/>
</dbReference>
<proteinExistence type="predicted"/>
<evidence type="ECO:0000313" key="1">
    <source>
        <dbReference type="EMBL" id="KAI4534042.1"/>
    </source>
</evidence>
<name>A0AAD4Y4H7_OVIAM</name>
<reference evidence="1" key="1">
    <citation type="submission" date="2022-03" db="EMBL/GenBank/DDBJ databases">
        <title>Genomic analyses of argali, domestic sheep and their hybrids provide insights into chromosomal evolution, heterosis and genetic basis of agronomic traits.</title>
        <authorList>
            <person name="Li M."/>
        </authorList>
    </citation>
    <scope>NUCLEOTIDE SEQUENCE</scope>
    <source>
        <strain evidence="1">CAU-MHL-2022a</strain>
        <tissue evidence="1">Skin</tissue>
    </source>
</reference>
<dbReference type="AlphaFoldDB" id="A0AAD4Y4H7"/>
<organism evidence="1 2">
    <name type="scientific">Ovis ammon polii</name>
    <dbReference type="NCBI Taxonomy" id="230172"/>
    <lineage>
        <taxon>Eukaryota</taxon>
        <taxon>Metazoa</taxon>
        <taxon>Chordata</taxon>
        <taxon>Craniata</taxon>
        <taxon>Vertebrata</taxon>
        <taxon>Euteleostomi</taxon>
        <taxon>Mammalia</taxon>
        <taxon>Eutheria</taxon>
        <taxon>Laurasiatheria</taxon>
        <taxon>Artiodactyla</taxon>
        <taxon>Ruminantia</taxon>
        <taxon>Pecora</taxon>
        <taxon>Bovidae</taxon>
        <taxon>Caprinae</taxon>
        <taxon>Ovis</taxon>
    </lineage>
</organism>
<accession>A0AAD4Y4H7</accession>
<protein>
    <submittedName>
        <fullName evidence="1">Uncharacterized protein</fullName>
    </submittedName>
</protein>
<sequence>MVTWEGKQRRGRDAAGRAVYQHCDGITAIINKVQCDNTLSKRHLVIIYQHSQEIINALTLKSIDKSTRSVDTVTNKMGHMFILVKLAFQQGRWAVQELHELRFGDLQLSAKGYDTESKALSLETKREIDKEVVTAGLRTLLP</sequence>
<evidence type="ECO:0000313" key="2">
    <source>
        <dbReference type="Proteomes" id="UP001214576"/>
    </source>
</evidence>